<dbReference type="GO" id="GO:0005509">
    <property type="term" value="F:calcium ion binding"/>
    <property type="evidence" value="ECO:0007669"/>
    <property type="project" value="TreeGrafter"/>
</dbReference>
<feature type="binding site" evidence="3">
    <location>
        <position position="120"/>
    </location>
    <ligand>
        <name>substrate</name>
    </ligand>
</feature>
<comment type="caution">
    <text evidence="5">The sequence shown here is derived from an EMBL/GenBank/DDBJ whole genome shotgun (WGS) entry which is preliminary data.</text>
</comment>
<dbReference type="EMBL" id="PDVP01000003">
    <property type="protein sequence ID" value="PHP67755.1"/>
    <property type="molecule type" value="Genomic_DNA"/>
</dbReference>
<dbReference type="PANTHER" id="PTHR10907:SF47">
    <property type="entry name" value="REGUCALCIN"/>
    <property type="match status" value="1"/>
</dbReference>
<dbReference type="PRINTS" id="PR01790">
    <property type="entry name" value="SMP30FAMILY"/>
</dbReference>
<comment type="similarity">
    <text evidence="1">Belongs to the SMP-30/CGR1 family.</text>
</comment>
<dbReference type="SUPFAM" id="SSF63829">
    <property type="entry name" value="Calcium-dependent phosphotriesterase"/>
    <property type="match status" value="1"/>
</dbReference>
<organism evidence="5 6">
    <name type="scientific">Zhengella mangrovi</name>
    <dbReference type="NCBI Taxonomy" id="1982044"/>
    <lineage>
        <taxon>Bacteria</taxon>
        <taxon>Pseudomonadati</taxon>
        <taxon>Pseudomonadota</taxon>
        <taxon>Alphaproteobacteria</taxon>
        <taxon>Hyphomicrobiales</taxon>
        <taxon>Notoacmeibacteraceae</taxon>
        <taxon>Zhengella</taxon>
    </lineage>
</organism>
<feature type="binding site" evidence="3">
    <location>
        <position position="200"/>
    </location>
    <ligand>
        <name>a divalent metal cation</name>
        <dbReference type="ChEBI" id="CHEBI:60240"/>
    </ligand>
</feature>
<dbReference type="OrthoDB" id="2633250at2"/>
<feature type="active site" description="Proton donor/acceptor" evidence="2">
    <location>
        <position position="200"/>
    </location>
</feature>
<evidence type="ECO:0000256" key="2">
    <source>
        <dbReference type="PIRSR" id="PIRSR605511-1"/>
    </source>
</evidence>
<feature type="binding site" evidence="3">
    <location>
        <position position="19"/>
    </location>
    <ligand>
        <name>a divalent metal cation</name>
        <dbReference type="ChEBI" id="CHEBI:60240"/>
    </ligand>
</feature>
<proteinExistence type="inferred from homology"/>
<dbReference type="Gene3D" id="2.120.10.30">
    <property type="entry name" value="TolB, C-terminal domain"/>
    <property type="match status" value="1"/>
</dbReference>
<evidence type="ECO:0000313" key="6">
    <source>
        <dbReference type="Proteomes" id="UP000221168"/>
    </source>
</evidence>
<evidence type="ECO:0000256" key="1">
    <source>
        <dbReference type="ARBA" id="ARBA00008853"/>
    </source>
</evidence>
<sequence>MRLALEIIRQAGARTLLGESPCWDPVTHDVWWVDIEGKRLLFLDRSSGRIDSWDLPEHPGFVVLLASGRPALGLERGIFAFDPETGGLARLVSFDRPGQRFNDAAVDGSGRLWASTMALDAEADTGAIHLVTPDLMLQMIVKNLRIPNGLAADLKRDRLFYSDSHPGVRRVWIRRIAGKPASGGDAAAYVDGDQLGGRPDGAALDTHGNYWIAAADGARLGVFDPDGRLATVLPMPFASPSKPAFGGADGRSIAITSKAIGEEGGYLALADLPADMPAGIVQPFWVPHA</sequence>
<evidence type="ECO:0000313" key="5">
    <source>
        <dbReference type="EMBL" id="PHP67755.1"/>
    </source>
</evidence>
<keyword evidence="6" id="KW-1185">Reference proteome</keyword>
<dbReference type="InterPro" id="IPR011042">
    <property type="entry name" value="6-blade_b-propeller_TolB-like"/>
</dbReference>
<keyword evidence="3" id="KW-0862">Zinc</keyword>
<feature type="binding site" evidence="3">
    <location>
        <position position="100"/>
    </location>
    <ligand>
        <name>substrate</name>
    </ligand>
</feature>
<name>A0A2G1QQJ1_9HYPH</name>
<dbReference type="Proteomes" id="UP000221168">
    <property type="component" value="Unassembled WGS sequence"/>
</dbReference>
<feature type="domain" description="SMP-30/Gluconolactonase/LRE-like region" evidence="4">
    <location>
        <begin position="17"/>
        <end position="257"/>
    </location>
</feature>
<evidence type="ECO:0000259" key="4">
    <source>
        <dbReference type="Pfam" id="PF08450"/>
    </source>
</evidence>
<keyword evidence="3" id="KW-0479">Metal-binding</keyword>
<dbReference type="GO" id="GO:0019853">
    <property type="term" value="P:L-ascorbic acid biosynthetic process"/>
    <property type="evidence" value="ECO:0007669"/>
    <property type="project" value="TreeGrafter"/>
</dbReference>
<dbReference type="InterPro" id="IPR005511">
    <property type="entry name" value="SMP-30"/>
</dbReference>
<comment type="cofactor">
    <cofactor evidence="3">
        <name>Zn(2+)</name>
        <dbReference type="ChEBI" id="CHEBI:29105"/>
    </cofactor>
    <text evidence="3">Binds 1 divalent metal cation per subunit.</text>
</comment>
<accession>A0A2G1QQJ1</accession>
<evidence type="ECO:0000256" key="3">
    <source>
        <dbReference type="PIRSR" id="PIRSR605511-2"/>
    </source>
</evidence>
<dbReference type="InterPro" id="IPR013658">
    <property type="entry name" value="SGL"/>
</dbReference>
<feature type="binding site" evidence="3">
    <location>
        <position position="148"/>
    </location>
    <ligand>
        <name>a divalent metal cation</name>
        <dbReference type="ChEBI" id="CHEBI:60240"/>
    </ligand>
</feature>
<feature type="binding site" evidence="3">
    <location>
        <position position="102"/>
    </location>
    <ligand>
        <name>substrate</name>
    </ligand>
</feature>
<dbReference type="Pfam" id="PF08450">
    <property type="entry name" value="SGL"/>
    <property type="match status" value="1"/>
</dbReference>
<dbReference type="GO" id="GO:0004341">
    <property type="term" value="F:gluconolactonase activity"/>
    <property type="evidence" value="ECO:0007669"/>
    <property type="project" value="TreeGrafter"/>
</dbReference>
<gene>
    <name evidence="5" type="ORF">CSC94_08700</name>
</gene>
<dbReference type="AlphaFoldDB" id="A0A2G1QQJ1"/>
<protein>
    <recommendedName>
        <fullName evidence="4">SMP-30/Gluconolactonase/LRE-like region domain-containing protein</fullName>
    </recommendedName>
</protein>
<reference evidence="5 6" key="1">
    <citation type="submission" date="2017-10" db="EMBL/GenBank/DDBJ databases">
        <title>Sedimentibacterium mangrovi gen. nov., sp. nov., a novel member of family Phyllobacteriacea isolated from mangrove sediment.</title>
        <authorList>
            <person name="Liao H."/>
            <person name="Tian Y."/>
        </authorList>
    </citation>
    <scope>NUCLEOTIDE SEQUENCE [LARGE SCALE GENOMIC DNA]</scope>
    <source>
        <strain evidence="5 6">X9-2-2</strain>
    </source>
</reference>
<dbReference type="PANTHER" id="PTHR10907">
    <property type="entry name" value="REGUCALCIN"/>
    <property type="match status" value="1"/>
</dbReference>
<dbReference type="RefSeq" id="WP_099305922.1">
    <property type="nucleotide sequence ID" value="NZ_PDVP01000003.1"/>
</dbReference>